<dbReference type="SUPFAM" id="SSF51430">
    <property type="entry name" value="NAD(P)-linked oxidoreductase"/>
    <property type="match status" value="1"/>
</dbReference>
<proteinExistence type="predicted"/>
<dbReference type="Gene3D" id="3.20.20.100">
    <property type="entry name" value="NADP-dependent oxidoreductase domain"/>
    <property type="match status" value="1"/>
</dbReference>
<feature type="domain" description="NADP-dependent oxidoreductase" evidence="2">
    <location>
        <begin position="16"/>
        <end position="340"/>
    </location>
</feature>
<reference evidence="3" key="1">
    <citation type="journal article" date="2020" name="mSystems">
        <title>Genome- and Community-Level Interaction Insights into Carbon Utilization and Element Cycling Functions of Hydrothermarchaeota in Hydrothermal Sediment.</title>
        <authorList>
            <person name="Zhou Z."/>
            <person name="Liu Y."/>
            <person name="Xu W."/>
            <person name="Pan J."/>
            <person name="Luo Z.H."/>
            <person name="Li M."/>
        </authorList>
    </citation>
    <scope>NUCLEOTIDE SEQUENCE [LARGE SCALE GENOMIC DNA]</scope>
    <source>
        <strain evidence="3">SpSt-1121</strain>
    </source>
</reference>
<dbReference type="Pfam" id="PF00248">
    <property type="entry name" value="Aldo_ket_red"/>
    <property type="match status" value="1"/>
</dbReference>
<evidence type="ECO:0000256" key="1">
    <source>
        <dbReference type="ARBA" id="ARBA00023002"/>
    </source>
</evidence>
<dbReference type="InterPro" id="IPR036812">
    <property type="entry name" value="NAD(P)_OxRdtase_dom_sf"/>
</dbReference>
<evidence type="ECO:0000313" key="3">
    <source>
        <dbReference type="EMBL" id="HHP81183.1"/>
    </source>
</evidence>
<dbReference type="AlphaFoldDB" id="A0A7C5XHF6"/>
<keyword evidence="1" id="KW-0560">Oxidoreductase</keyword>
<dbReference type="EMBL" id="DRZI01000026">
    <property type="protein sequence ID" value="HHP81183.1"/>
    <property type="molecule type" value="Genomic_DNA"/>
</dbReference>
<sequence>MRYVSPSICGVKVSVISLGTWYLPRSSEKDEYGIYKVDVDETKKLIRYAYDAGVNFIDTANRYHGAVSPVPLTHVGYAEKLIGKIISELNLERESLVVATKVAGEMASWPNGSGLSRKHILWQVKESLKRLQMEYIDVYYAHRFDPEVPKRETMSTFNDLVRCGYIRYIGMSNIPAHELIEYQMIADRYGYEPISFLQYRYNWLDRDIEKDIIPIAKRFGMALAVYSPLAQGLLTGKYIDISKKQWVIPPMSRGEISEGVRKMFTNENLNKLIPFIEFAKSKGVTATQLAIAWLLHRSEQIEVPIIPIVSVSNVNQLEEILYSLDIKLSSDDMKYLDEMLKVSEVSQ</sequence>
<dbReference type="PANTHER" id="PTHR43364:SF4">
    <property type="entry name" value="NAD(P)-LINKED OXIDOREDUCTASE SUPERFAMILY PROTEIN"/>
    <property type="match status" value="1"/>
</dbReference>
<dbReference type="PANTHER" id="PTHR43364">
    <property type="entry name" value="NADH-SPECIFIC METHYLGLYOXAL REDUCTASE-RELATED"/>
    <property type="match status" value="1"/>
</dbReference>
<accession>A0A7C5XHF6</accession>
<evidence type="ECO:0000259" key="2">
    <source>
        <dbReference type="Pfam" id="PF00248"/>
    </source>
</evidence>
<protein>
    <submittedName>
        <fullName evidence="3">Aldo/keto reductase</fullName>
    </submittedName>
</protein>
<comment type="caution">
    <text evidence="3">The sequence shown here is derived from an EMBL/GenBank/DDBJ whole genome shotgun (WGS) entry which is preliminary data.</text>
</comment>
<organism evidence="3">
    <name type="scientific">Ignisphaera aggregans</name>
    <dbReference type="NCBI Taxonomy" id="334771"/>
    <lineage>
        <taxon>Archaea</taxon>
        <taxon>Thermoproteota</taxon>
        <taxon>Thermoprotei</taxon>
        <taxon>Desulfurococcales</taxon>
        <taxon>Desulfurococcaceae</taxon>
        <taxon>Ignisphaera</taxon>
    </lineage>
</organism>
<name>A0A7C5XHF6_9CREN</name>
<dbReference type="InterPro" id="IPR023210">
    <property type="entry name" value="NADP_OxRdtase_dom"/>
</dbReference>
<dbReference type="InterPro" id="IPR050523">
    <property type="entry name" value="AKR_Detox_Biosynth"/>
</dbReference>
<dbReference type="GO" id="GO:0016491">
    <property type="term" value="F:oxidoreductase activity"/>
    <property type="evidence" value="ECO:0007669"/>
    <property type="project" value="UniProtKB-KW"/>
</dbReference>
<gene>
    <name evidence="3" type="ORF">ENM84_00815</name>
</gene>